<proteinExistence type="predicted"/>
<dbReference type="AlphaFoldDB" id="A0A0Q0YJA1"/>
<feature type="region of interest" description="Disordered" evidence="1">
    <location>
        <begin position="1"/>
        <end position="20"/>
    </location>
</feature>
<sequence>MPNPEELRKQDRQLPKSKRRYPTSWVTQALWILVALVVIAWLVSLF</sequence>
<feature type="compositionally biased region" description="Basic and acidic residues" evidence="1">
    <location>
        <begin position="1"/>
        <end position="14"/>
    </location>
</feature>
<feature type="transmembrane region" description="Helical" evidence="2">
    <location>
        <begin position="21"/>
        <end position="43"/>
    </location>
</feature>
<keyword evidence="4" id="KW-1185">Reference proteome</keyword>
<accession>A0A0Q0YJA1</accession>
<name>A0A0Q0YJA1_9CORY</name>
<keyword evidence="2" id="KW-0812">Transmembrane</keyword>
<evidence type="ECO:0000313" key="4">
    <source>
        <dbReference type="Proteomes" id="UP000050488"/>
    </source>
</evidence>
<dbReference type="STRING" id="1544413.Clow_01094"/>
<keyword evidence="2" id="KW-0472">Membrane</keyword>
<comment type="caution">
    <text evidence="3">The sequence shown here is derived from an EMBL/GenBank/DDBJ whole genome shotgun (WGS) entry which is preliminary data.</text>
</comment>
<reference evidence="3 4" key="1">
    <citation type="submission" date="2015-10" db="EMBL/GenBank/DDBJ databases">
        <title>Corynebacteirum lowii and Corynebacterium oculi species nova, derived from human clinical disease and and emended description of Corynebacterium mastiditis.</title>
        <authorList>
            <person name="Bernard K."/>
            <person name="Pacheco A.L."/>
            <person name="Mcdougall C."/>
            <person name="Burtx T."/>
            <person name="Weibe D."/>
            <person name="Tyler S."/>
            <person name="Olson A.B."/>
            <person name="Cnockaert M."/>
            <person name="Eguchi H."/>
            <person name="Kuwahara T."/>
            <person name="Nakayama-Imaohji H."/>
            <person name="Boudewijins M."/>
            <person name="Van Hoecke F."/>
            <person name="Bernier A.-M."/>
            <person name="Vandamme P."/>
        </authorList>
    </citation>
    <scope>NUCLEOTIDE SEQUENCE [LARGE SCALE GENOMIC DNA]</scope>
    <source>
        <strain evidence="3 4">NML 130206</strain>
    </source>
</reference>
<dbReference type="Proteomes" id="UP000050488">
    <property type="component" value="Unassembled WGS sequence"/>
</dbReference>
<organism evidence="3 4">
    <name type="scientific">Corynebacterium lowii</name>
    <dbReference type="NCBI Taxonomy" id="1544413"/>
    <lineage>
        <taxon>Bacteria</taxon>
        <taxon>Bacillati</taxon>
        <taxon>Actinomycetota</taxon>
        <taxon>Actinomycetes</taxon>
        <taxon>Mycobacteriales</taxon>
        <taxon>Corynebacteriaceae</taxon>
        <taxon>Corynebacterium</taxon>
    </lineage>
</organism>
<evidence type="ECO:0000256" key="2">
    <source>
        <dbReference type="SAM" id="Phobius"/>
    </source>
</evidence>
<dbReference type="RefSeq" id="WP_169786570.1">
    <property type="nucleotide sequence ID" value="NZ_JAUSQY010000001.1"/>
</dbReference>
<evidence type="ECO:0000256" key="1">
    <source>
        <dbReference type="SAM" id="MobiDB-lite"/>
    </source>
</evidence>
<keyword evidence="2" id="KW-1133">Transmembrane helix</keyword>
<dbReference type="PATRIC" id="fig|1544413.3.peg.1099"/>
<gene>
    <name evidence="3" type="ORF">Clow_01094</name>
</gene>
<evidence type="ECO:0000313" key="3">
    <source>
        <dbReference type="EMBL" id="KQB86883.1"/>
    </source>
</evidence>
<dbReference type="EMBL" id="LKEV01000002">
    <property type="protein sequence ID" value="KQB86883.1"/>
    <property type="molecule type" value="Genomic_DNA"/>
</dbReference>
<protein>
    <submittedName>
        <fullName evidence="3">Uncharacterized protein</fullName>
    </submittedName>
</protein>